<accession>A0ABU4B6L9</accession>
<keyword evidence="1" id="KW-0472">Membrane</keyword>
<dbReference type="Proteomes" id="UP001185755">
    <property type="component" value="Unassembled WGS sequence"/>
</dbReference>
<name>A0ABU4B6L9_9NOCA</name>
<organism evidence="2 3">
    <name type="scientific">Rhodococcoides yunnanense</name>
    <dbReference type="NCBI Taxonomy" id="278209"/>
    <lineage>
        <taxon>Bacteria</taxon>
        <taxon>Bacillati</taxon>
        <taxon>Actinomycetota</taxon>
        <taxon>Actinomycetes</taxon>
        <taxon>Mycobacteriales</taxon>
        <taxon>Nocardiaceae</taxon>
        <taxon>Rhodococcoides</taxon>
    </lineage>
</organism>
<dbReference type="EMBL" id="JAWLJX010000001">
    <property type="protein sequence ID" value="MDV6259832.1"/>
    <property type="molecule type" value="Genomic_DNA"/>
</dbReference>
<evidence type="ECO:0000313" key="2">
    <source>
        <dbReference type="EMBL" id="MDV6259832.1"/>
    </source>
</evidence>
<keyword evidence="1" id="KW-0812">Transmembrane</keyword>
<feature type="transmembrane region" description="Helical" evidence="1">
    <location>
        <begin position="47"/>
        <end position="70"/>
    </location>
</feature>
<gene>
    <name evidence="2" type="ORF">R3P96_00625</name>
</gene>
<reference evidence="2 3" key="1">
    <citation type="submission" date="2023-10" db="EMBL/GenBank/DDBJ databases">
        <title>Development of a sustainable strategy for remediation of hydrocarbon-contaminated territories based on the waste exchange concept.</title>
        <authorList>
            <person name="Krivoruchko A."/>
        </authorList>
    </citation>
    <scope>NUCLEOTIDE SEQUENCE [LARGE SCALE GENOMIC DNA]</scope>
    <source>
        <strain evidence="2 3">IEGM 1323</strain>
    </source>
</reference>
<evidence type="ECO:0000313" key="3">
    <source>
        <dbReference type="Proteomes" id="UP001185755"/>
    </source>
</evidence>
<sequence>MDDRDARRRHDEQELARTMREQRTLSPIFATLVIVGVLAVPRLDLPWAGIAGWGLAIIAAVAWLVTALWLPRAKDTSATSDRDFAQG</sequence>
<protein>
    <submittedName>
        <fullName evidence="2">Uncharacterized protein</fullName>
    </submittedName>
</protein>
<proteinExistence type="predicted"/>
<keyword evidence="1" id="KW-1133">Transmembrane helix</keyword>
<evidence type="ECO:0000256" key="1">
    <source>
        <dbReference type="SAM" id="Phobius"/>
    </source>
</evidence>
<feature type="transmembrane region" description="Helical" evidence="1">
    <location>
        <begin position="24"/>
        <end position="41"/>
    </location>
</feature>
<comment type="caution">
    <text evidence="2">The sequence shown here is derived from an EMBL/GenBank/DDBJ whole genome shotgun (WGS) entry which is preliminary data.</text>
</comment>
<dbReference type="RefSeq" id="WP_317562733.1">
    <property type="nucleotide sequence ID" value="NZ_JAWLJX010000001.1"/>
</dbReference>
<keyword evidence="3" id="KW-1185">Reference proteome</keyword>